<keyword evidence="2" id="KW-1133">Transmembrane helix</keyword>
<dbReference type="PANTHER" id="PTHR38443:SF2">
    <property type="entry name" value="NON-HEMOLYTIC ENTEROTOXIN LYTIC COMPONENT L1"/>
    <property type="match status" value="1"/>
</dbReference>
<keyword evidence="2" id="KW-0812">Transmembrane</keyword>
<dbReference type="InterPro" id="IPR008414">
    <property type="entry name" value="HBL"/>
</dbReference>
<gene>
    <name evidence="3" type="ORF">COK81_30840</name>
</gene>
<dbReference type="RefSeq" id="WP_098680058.1">
    <property type="nucleotide sequence ID" value="NZ_JBMEQG010000065.1"/>
</dbReference>
<evidence type="ECO:0000256" key="1">
    <source>
        <dbReference type="SAM" id="Coils"/>
    </source>
</evidence>
<feature type="coiled-coil region" evidence="1">
    <location>
        <begin position="280"/>
        <end position="335"/>
    </location>
</feature>
<dbReference type="CDD" id="cd22653">
    <property type="entry name" value="ClyA_HblB-like"/>
    <property type="match status" value="1"/>
</dbReference>
<dbReference type="SUPFAM" id="SSF58100">
    <property type="entry name" value="Bacterial hemolysins"/>
    <property type="match status" value="1"/>
</dbReference>
<dbReference type="InterPro" id="IPR052785">
    <property type="entry name" value="Enterotoxin_cmpnt"/>
</dbReference>
<proteinExistence type="predicted"/>
<sequence>MAKKKFKVMALSTLITTVTIGNFIPTYTVAAESIKNPIHESASNQYKGYELSPNGMKEALEKTKSNALVMDLYALTILKQAKINLNNIPSINADLKMQISIQQDVSQKNAREWLDVLKPKMILTNENIINYDNKFDGYCDTLVKAANAGNKTTLAKGLERLSTSISSNKKEVDELIGSLKGFRDKITDDTRKFKSQADEVKSILISEDAGIPSLEKSIDALNIVIDEQNKAIIGWSVGAAIGPIMLVSGALLVGSGAGIFITGGLIVGGAVLTGISGAYLAKSQENIDNARSNIKKQTQQLTNSKIQLVYLKDVQNQLENQYKTIDTAIESLQKISDHWDVMSSKYTILIKDIKDIPTEDLMFIKEDLEVARKNWREIKEKAIIFYNSDIKKVENNS</sequence>
<evidence type="ECO:0000256" key="2">
    <source>
        <dbReference type="SAM" id="Phobius"/>
    </source>
</evidence>
<comment type="caution">
    <text evidence="3">The sequence shown here is derived from an EMBL/GenBank/DDBJ whole genome shotgun (WGS) entry which is preliminary data.</text>
</comment>
<dbReference type="GO" id="GO:0016020">
    <property type="term" value="C:membrane"/>
    <property type="evidence" value="ECO:0007669"/>
    <property type="project" value="InterPro"/>
</dbReference>
<accession>A0A9X7AUC6</accession>
<organism evidence="3 4">
    <name type="scientific">Bacillus thuringiensis</name>
    <dbReference type="NCBI Taxonomy" id="1428"/>
    <lineage>
        <taxon>Bacteria</taxon>
        <taxon>Bacillati</taxon>
        <taxon>Bacillota</taxon>
        <taxon>Bacilli</taxon>
        <taxon>Bacillales</taxon>
        <taxon>Bacillaceae</taxon>
        <taxon>Bacillus</taxon>
        <taxon>Bacillus cereus group</taxon>
    </lineage>
</organism>
<protein>
    <submittedName>
        <fullName evidence="3">Enterotoxin</fullName>
    </submittedName>
</protein>
<evidence type="ECO:0000313" key="4">
    <source>
        <dbReference type="Proteomes" id="UP000225910"/>
    </source>
</evidence>
<keyword evidence="2" id="KW-0472">Membrane</keyword>
<dbReference type="AlphaFoldDB" id="A0A9X7AUC6"/>
<feature type="transmembrane region" description="Helical" evidence="2">
    <location>
        <begin position="260"/>
        <end position="281"/>
    </location>
</feature>
<feature type="transmembrane region" description="Helical" evidence="2">
    <location>
        <begin position="232"/>
        <end position="253"/>
    </location>
</feature>
<dbReference type="Proteomes" id="UP000225910">
    <property type="component" value="Unassembled WGS sequence"/>
</dbReference>
<dbReference type="PANTHER" id="PTHR38443">
    <property type="match status" value="1"/>
</dbReference>
<keyword evidence="1" id="KW-0175">Coiled coil</keyword>
<dbReference type="EMBL" id="NVCU01000410">
    <property type="protein sequence ID" value="PFT74457.1"/>
    <property type="molecule type" value="Genomic_DNA"/>
</dbReference>
<evidence type="ECO:0000313" key="3">
    <source>
        <dbReference type="EMBL" id="PFT74457.1"/>
    </source>
</evidence>
<name>A0A9X7AUC6_BACTU</name>
<dbReference type="Pfam" id="PF05791">
    <property type="entry name" value="Bacillus_HBL"/>
    <property type="match status" value="1"/>
</dbReference>
<reference evidence="3 4" key="1">
    <citation type="submission" date="2017-09" db="EMBL/GenBank/DDBJ databases">
        <title>Large-scale bioinformatics analysis of Bacillus genomes uncovers conserved roles of natural products in bacterial physiology.</title>
        <authorList>
            <consortium name="Agbiome Team Llc"/>
            <person name="Bleich R.M."/>
            <person name="Grubbs K.J."/>
            <person name="Santa Maria K.C."/>
            <person name="Allen S.E."/>
            <person name="Farag S."/>
            <person name="Shank E.A."/>
            <person name="Bowers A."/>
        </authorList>
    </citation>
    <scope>NUCLEOTIDE SEQUENCE [LARGE SCALE GENOMIC DNA]</scope>
    <source>
        <strain evidence="3 4">AFS064137</strain>
    </source>
</reference>
<dbReference type="Gene3D" id="1.20.1170.10">
    <property type="match status" value="1"/>
</dbReference>